<dbReference type="STRING" id="530564.Psta_3408"/>
<evidence type="ECO:0000313" key="2">
    <source>
        <dbReference type="EMBL" id="ADB18072.1"/>
    </source>
</evidence>
<keyword evidence="3" id="KW-1185">Reference proteome</keyword>
<sequence>MPLTMNVGLNRKVGEANYGSRGASVNLEVELESSLVREPDQLREKIRYLFRLAKEAVEEELKGEAAPPATNGHANGNGHGSGRHQHPAKRRSATASQVRALHGIATRQAIDLASEVAARYGVKRADELSITEASELIDAFKPQTSDSGGGR</sequence>
<feature type="region of interest" description="Disordered" evidence="1">
    <location>
        <begin position="59"/>
        <end position="97"/>
    </location>
</feature>
<dbReference type="HOGENOM" id="CLU_1729680_0_0_0"/>
<accession>D2QXZ5</accession>
<proteinExistence type="predicted"/>
<dbReference type="OrthoDB" id="217566at2"/>
<dbReference type="KEGG" id="psl:Psta_3408"/>
<gene>
    <name evidence="2" type="ordered locus">Psta_3408</name>
</gene>
<evidence type="ECO:0000256" key="1">
    <source>
        <dbReference type="SAM" id="MobiDB-lite"/>
    </source>
</evidence>
<evidence type="ECO:0000313" key="3">
    <source>
        <dbReference type="Proteomes" id="UP000001887"/>
    </source>
</evidence>
<feature type="compositionally biased region" description="Basic residues" evidence="1">
    <location>
        <begin position="81"/>
        <end position="92"/>
    </location>
</feature>
<dbReference type="Proteomes" id="UP000001887">
    <property type="component" value="Chromosome"/>
</dbReference>
<dbReference type="eggNOG" id="ENOG502ZW43">
    <property type="taxonomic scope" value="Bacteria"/>
</dbReference>
<feature type="compositionally biased region" description="Low complexity" evidence="1">
    <location>
        <begin position="65"/>
        <end position="74"/>
    </location>
</feature>
<organism evidence="2 3">
    <name type="scientific">Pirellula staleyi (strain ATCC 27377 / DSM 6068 / ICPB 4128)</name>
    <name type="common">Pirella staleyi</name>
    <dbReference type="NCBI Taxonomy" id="530564"/>
    <lineage>
        <taxon>Bacteria</taxon>
        <taxon>Pseudomonadati</taxon>
        <taxon>Planctomycetota</taxon>
        <taxon>Planctomycetia</taxon>
        <taxon>Pirellulales</taxon>
        <taxon>Pirellulaceae</taxon>
        <taxon>Pirellula</taxon>
    </lineage>
</organism>
<dbReference type="EMBL" id="CP001848">
    <property type="protein sequence ID" value="ADB18072.1"/>
    <property type="molecule type" value="Genomic_DNA"/>
</dbReference>
<protein>
    <submittedName>
        <fullName evidence="2">Uncharacterized protein</fullName>
    </submittedName>
</protein>
<name>D2QXZ5_PIRSD</name>
<dbReference type="AlphaFoldDB" id="D2QXZ5"/>
<reference evidence="2 3" key="1">
    <citation type="journal article" date="2009" name="Stand. Genomic Sci.">
        <title>Complete genome sequence of Pirellula staleyi type strain (ATCC 27377).</title>
        <authorList>
            <person name="Clum A."/>
            <person name="Tindall B.J."/>
            <person name="Sikorski J."/>
            <person name="Ivanova N."/>
            <person name="Mavrommatis K."/>
            <person name="Lucas S."/>
            <person name="Glavina del Rio T."/>
            <person name="Nolan M."/>
            <person name="Chen F."/>
            <person name="Tice H."/>
            <person name="Pitluck S."/>
            <person name="Cheng J.F."/>
            <person name="Chertkov O."/>
            <person name="Brettin T."/>
            <person name="Han C."/>
            <person name="Detter J.C."/>
            <person name="Kuske C."/>
            <person name="Bruce D."/>
            <person name="Goodwin L."/>
            <person name="Ovchinikova G."/>
            <person name="Pati A."/>
            <person name="Mikhailova N."/>
            <person name="Chen A."/>
            <person name="Palaniappan K."/>
            <person name="Land M."/>
            <person name="Hauser L."/>
            <person name="Chang Y.J."/>
            <person name="Jeffries C.D."/>
            <person name="Chain P."/>
            <person name="Rohde M."/>
            <person name="Goker M."/>
            <person name="Bristow J."/>
            <person name="Eisen J.A."/>
            <person name="Markowitz V."/>
            <person name="Hugenholtz P."/>
            <person name="Kyrpides N.C."/>
            <person name="Klenk H.P."/>
            <person name="Lapidus A."/>
        </authorList>
    </citation>
    <scope>NUCLEOTIDE SEQUENCE [LARGE SCALE GENOMIC DNA]</scope>
    <source>
        <strain evidence="3">ATCC 27377 / DSM 6068 / ICPB 4128</strain>
    </source>
</reference>